<accession>A0A1M5WEV2</accession>
<sequence>MEKSVFMKKAKWLSFVALLSQIVVFVINSYIGQNQALILSKYGTDVYKIGYYFYYISGAPILMLALSFVAFVGITIMKKPNIGFAVIFAILFGLIFILHSGDFFIPHDYWLIANFDFWTSYGRLNSYSYTYTRLPIVLSVAFFFLAIGMIIGGRCEVKDKFKGVSIKISAVLMLFITLFKIVMNFDQKGIATKIGVGKVEEIESWPVYGLLDSTIQICLLVIFVMTILANRISKKEGLFAVLISILTTIVVRADYFLAPIYYEILENSVSDRSAFVIDEVNFYIDKSTGWFFNISLILFFIGLGINYAGSLKTGLDNKAVESVQ</sequence>
<reference evidence="3" key="1">
    <citation type="submission" date="2016-11" db="EMBL/GenBank/DDBJ databases">
        <authorList>
            <person name="Varghese N."/>
            <person name="Submissions S."/>
        </authorList>
    </citation>
    <scope>NUCLEOTIDE SEQUENCE [LARGE SCALE GENOMIC DNA]</scope>
    <source>
        <strain evidence="3">DSM 3071</strain>
    </source>
</reference>
<dbReference type="AlphaFoldDB" id="A0A1M5WEV2"/>
<evidence type="ECO:0000313" key="2">
    <source>
        <dbReference type="EMBL" id="SHH85763.1"/>
    </source>
</evidence>
<dbReference type="STRING" id="1121131.SAMN02745229_01024"/>
<evidence type="ECO:0000256" key="1">
    <source>
        <dbReference type="SAM" id="Phobius"/>
    </source>
</evidence>
<keyword evidence="1" id="KW-0812">Transmembrane</keyword>
<organism evidence="2 3">
    <name type="scientific">Butyrivibrio fibrisolvens DSM 3071</name>
    <dbReference type="NCBI Taxonomy" id="1121131"/>
    <lineage>
        <taxon>Bacteria</taxon>
        <taxon>Bacillati</taxon>
        <taxon>Bacillota</taxon>
        <taxon>Clostridia</taxon>
        <taxon>Lachnospirales</taxon>
        <taxon>Lachnospiraceae</taxon>
        <taxon>Butyrivibrio</taxon>
    </lineage>
</organism>
<feature type="transmembrane region" description="Helical" evidence="1">
    <location>
        <begin position="290"/>
        <end position="308"/>
    </location>
</feature>
<dbReference type="EMBL" id="FQXK01000007">
    <property type="protein sequence ID" value="SHH85763.1"/>
    <property type="molecule type" value="Genomic_DNA"/>
</dbReference>
<feature type="transmembrane region" description="Helical" evidence="1">
    <location>
        <begin position="51"/>
        <end position="74"/>
    </location>
</feature>
<dbReference type="GeneID" id="89510066"/>
<feature type="transmembrane region" description="Helical" evidence="1">
    <location>
        <begin position="164"/>
        <end position="185"/>
    </location>
</feature>
<dbReference type="Proteomes" id="UP000184278">
    <property type="component" value="Unassembled WGS sequence"/>
</dbReference>
<feature type="transmembrane region" description="Helical" evidence="1">
    <location>
        <begin position="81"/>
        <end position="101"/>
    </location>
</feature>
<feature type="transmembrane region" description="Helical" evidence="1">
    <location>
        <begin position="134"/>
        <end position="152"/>
    </location>
</feature>
<name>A0A1M5WEV2_BUTFI</name>
<dbReference type="RefSeq" id="WP_073386021.1">
    <property type="nucleotide sequence ID" value="NZ_FQXK01000007.1"/>
</dbReference>
<feature type="transmembrane region" description="Helical" evidence="1">
    <location>
        <begin position="205"/>
        <end position="228"/>
    </location>
</feature>
<keyword evidence="3" id="KW-1185">Reference proteome</keyword>
<feature type="transmembrane region" description="Helical" evidence="1">
    <location>
        <begin position="240"/>
        <end position="262"/>
    </location>
</feature>
<proteinExistence type="predicted"/>
<protein>
    <submittedName>
        <fullName evidence="2">Uncharacterized protein</fullName>
    </submittedName>
</protein>
<evidence type="ECO:0000313" key="3">
    <source>
        <dbReference type="Proteomes" id="UP000184278"/>
    </source>
</evidence>
<keyword evidence="1" id="KW-1133">Transmembrane helix</keyword>
<feature type="transmembrane region" description="Helical" evidence="1">
    <location>
        <begin position="12"/>
        <end position="31"/>
    </location>
</feature>
<keyword evidence="1" id="KW-0472">Membrane</keyword>
<gene>
    <name evidence="2" type="ORF">SAMN02745229_01024</name>
</gene>